<dbReference type="SUPFAM" id="SSF56219">
    <property type="entry name" value="DNase I-like"/>
    <property type="match status" value="1"/>
</dbReference>
<dbReference type="InterPro" id="IPR036691">
    <property type="entry name" value="Endo/exonu/phosph_ase_sf"/>
</dbReference>
<dbReference type="InterPro" id="IPR005135">
    <property type="entry name" value="Endo/exonuclease/phosphatase"/>
</dbReference>
<dbReference type="CDD" id="cd09083">
    <property type="entry name" value="EEP-1"/>
    <property type="match status" value="1"/>
</dbReference>
<proteinExistence type="predicted"/>
<dbReference type="InterPro" id="IPR050410">
    <property type="entry name" value="CCR4/nocturin_mRNA_transcr"/>
</dbReference>
<reference evidence="3 4" key="1">
    <citation type="submission" date="2016-04" db="EMBL/GenBank/DDBJ databases">
        <authorList>
            <person name="Evans L.H."/>
            <person name="Alamgir A."/>
            <person name="Owens N."/>
            <person name="Weber N.D."/>
            <person name="Virtaneva K."/>
            <person name="Barbian K."/>
            <person name="Babar A."/>
            <person name="Rosenke K."/>
        </authorList>
    </citation>
    <scope>NUCLEOTIDE SEQUENCE [LARGE SCALE GENOMIC DNA]</scope>
    <source>
        <strain evidence="3 4">CCM 8644</strain>
    </source>
</reference>
<keyword evidence="3" id="KW-0255">Endonuclease</keyword>
<keyword evidence="1" id="KW-0732">Signal</keyword>
<keyword evidence="3" id="KW-0378">Hydrolase</keyword>
<evidence type="ECO:0000259" key="2">
    <source>
        <dbReference type="Pfam" id="PF03372"/>
    </source>
</evidence>
<dbReference type="Gene3D" id="3.60.10.10">
    <property type="entry name" value="Endonuclease/exonuclease/phosphatase"/>
    <property type="match status" value="1"/>
</dbReference>
<dbReference type="Proteomes" id="UP000078459">
    <property type="component" value="Unassembled WGS sequence"/>
</dbReference>
<dbReference type="GO" id="GO:0000175">
    <property type="term" value="F:3'-5'-RNA exonuclease activity"/>
    <property type="evidence" value="ECO:0007669"/>
    <property type="project" value="TreeGrafter"/>
</dbReference>
<name>A0A179DE11_9SPHI</name>
<evidence type="ECO:0000313" key="3">
    <source>
        <dbReference type="EMBL" id="OAQ39134.1"/>
    </source>
</evidence>
<dbReference type="OrthoDB" id="9793162at2"/>
<dbReference type="RefSeq" id="WP_068822662.1">
    <property type="nucleotide sequence ID" value="NZ_LWHJ01000028.1"/>
</dbReference>
<evidence type="ECO:0000256" key="1">
    <source>
        <dbReference type="SAM" id="SignalP"/>
    </source>
</evidence>
<sequence>MRKFFCIVLLISITYCVKAQNLTVGTYNLRLETSSDVGNLWKDRRMAVSSLIRFHDFDILGIQEAFKNQIQDVLTALPNYAVYGKGRDDGQDAGEHSAIFYKKDKFELLDKGDFWLSETPETPSLGWDATCCKRICSWVYIKDKITKKKFYVFNAHYDHQGVIARKESSKLIISKIELIAGKNPAVFMGDLNGNHDSEPYEIIEKSDLLIDSYTQVKYPYANNNSFQNFGKSVTGTAIIDHVFVSKHFTTSNWGVLTDTYQGKYPSDHCPVLVKIALK</sequence>
<feature type="signal peptide" evidence="1">
    <location>
        <begin position="1"/>
        <end position="19"/>
    </location>
</feature>
<evidence type="ECO:0000313" key="4">
    <source>
        <dbReference type="Proteomes" id="UP000078459"/>
    </source>
</evidence>
<feature type="chain" id="PRO_5008100457" evidence="1">
    <location>
        <begin position="20"/>
        <end position="278"/>
    </location>
</feature>
<comment type="caution">
    <text evidence="3">The sequence shown here is derived from an EMBL/GenBank/DDBJ whole genome shotgun (WGS) entry which is preliminary data.</text>
</comment>
<feature type="domain" description="Endonuclease/exonuclease/phosphatase" evidence="2">
    <location>
        <begin position="26"/>
        <end position="268"/>
    </location>
</feature>
<dbReference type="EMBL" id="LWHJ01000028">
    <property type="protein sequence ID" value="OAQ39134.1"/>
    <property type="molecule type" value="Genomic_DNA"/>
</dbReference>
<dbReference type="GO" id="GO:0004519">
    <property type="term" value="F:endonuclease activity"/>
    <property type="evidence" value="ECO:0007669"/>
    <property type="project" value="UniProtKB-KW"/>
</dbReference>
<keyword evidence="4" id="KW-1185">Reference proteome</keyword>
<reference evidence="3 4" key="2">
    <citation type="submission" date="2016-06" db="EMBL/GenBank/DDBJ databases">
        <title>Pedobacter psychrophilus sp. nov., isolated from Antarctic fragmentary rock.</title>
        <authorList>
            <person name="Svec P."/>
        </authorList>
    </citation>
    <scope>NUCLEOTIDE SEQUENCE [LARGE SCALE GENOMIC DNA]</scope>
    <source>
        <strain evidence="3 4">CCM 8644</strain>
    </source>
</reference>
<dbReference type="Pfam" id="PF03372">
    <property type="entry name" value="Exo_endo_phos"/>
    <property type="match status" value="1"/>
</dbReference>
<dbReference type="STRING" id="1826909.A5893_10740"/>
<dbReference type="PANTHER" id="PTHR12121">
    <property type="entry name" value="CARBON CATABOLITE REPRESSOR PROTEIN 4"/>
    <property type="match status" value="1"/>
</dbReference>
<dbReference type="PANTHER" id="PTHR12121:SF36">
    <property type="entry name" value="ENDONUCLEASE_EXONUCLEASE_PHOSPHATASE DOMAIN-CONTAINING PROTEIN"/>
    <property type="match status" value="1"/>
</dbReference>
<dbReference type="AlphaFoldDB" id="A0A179DE11"/>
<accession>A0A179DE11</accession>
<protein>
    <submittedName>
        <fullName evidence="3">Endonuclease</fullName>
    </submittedName>
</protein>
<organism evidence="3 4">
    <name type="scientific">Pedobacter psychrophilus</name>
    <dbReference type="NCBI Taxonomy" id="1826909"/>
    <lineage>
        <taxon>Bacteria</taxon>
        <taxon>Pseudomonadati</taxon>
        <taxon>Bacteroidota</taxon>
        <taxon>Sphingobacteriia</taxon>
        <taxon>Sphingobacteriales</taxon>
        <taxon>Sphingobacteriaceae</taxon>
        <taxon>Pedobacter</taxon>
    </lineage>
</organism>
<gene>
    <name evidence="3" type="ORF">A5893_10740</name>
</gene>
<keyword evidence="3" id="KW-0540">Nuclease</keyword>